<feature type="transmembrane region" description="Helical" evidence="1">
    <location>
        <begin position="409"/>
        <end position="428"/>
    </location>
</feature>
<feature type="transmembrane region" description="Helical" evidence="1">
    <location>
        <begin position="329"/>
        <end position="350"/>
    </location>
</feature>
<gene>
    <name evidence="2" type="ORF">LB941_05785</name>
</gene>
<dbReference type="RefSeq" id="WP_253360255.1">
    <property type="nucleotide sequence ID" value="NZ_JAIULA010000009.1"/>
</dbReference>
<feature type="transmembrane region" description="Helical" evidence="1">
    <location>
        <begin position="20"/>
        <end position="43"/>
    </location>
</feature>
<feature type="transmembrane region" description="Helical" evidence="1">
    <location>
        <begin position="203"/>
        <end position="223"/>
    </location>
</feature>
<dbReference type="PANTHER" id="PTHR38454:SF1">
    <property type="entry name" value="INTEGRAL MEMBRANE PROTEIN"/>
    <property type="match status" value="1"/>
</dbReference>
<sequence>MQFSFEKRKYQHIYWNYSIVFACVALFVYGTYLITGHALIWYIDAANQHLPLLQSYRKVLLNFIHHPTSGLPTWSWHMGLGSSSFQVYSYYVVGDIFDYLTLLVPASKVVLAYQILIVVRMYLAGLSFTYFATHFNFKKRVIIAGANIYIFNAFLLYANIAHPFFTVPFILFPLIITSLERVLQNKNAWPLLGIFTWMLLNNFYFAFMLGIGALIYLILRVILTYRFTLNYKKTLFKLSWATITSLLLSSFLLVPEFVAVQDSTRSASTFANGLKIYPLYYYLALPSQLINGGNRDFYFWSALGFASIAFFALIYVFSNFRRYLMLNTVFILGFLMLLIPAFGALFNGGMSPSNRWSLMLCLPMALACCLLLEHATHLSIKTLKLFIFATIIYTFVLCIDYFFDSTEKLFVPIIFLFVTLGALIWFNFKRTAHSTSILTFIVICNVLLNAVYFEAPYDGGYSNEMLSSGSYQKISKKAYAGLNKDLTNTSQYRVSTISNNYYFGNGFNLYNSLNSNVHSINSYYSLQNNYLGNFMNEMGNTQYEATRPVGQVSDRTVLNNFLGVRYLFTQINQANSSKIPAGYTLDAMTRKITNVNHDTNKDSQTRRYTTKYAFPLVYWQSSTITTTQYNSLTSTQKERALATGVVVSKTATKNTHHVKNSALTNTVINVPYKIISSRGNVITTNKLVKEDSDEKYKIILLTTSTDKKTATKLAKLYANSELHVEITNIKYTPFTFSQQIALEKRNSTYDLTNGLLGNNSILSYYKYFRYHILKGSPDNSYSLSVSSSLGTEKITQPNQNATSFYKVVTGGTLNSGYFTKLPKQLTLTPSKLGTYSFKLKVVAEPLGKNSNYYKQVKRIQKHALQNVTYTNHGFSGKITTTKTGILTSSIPYSRGWSVTVDGKQATVLKTNNAFLGVKLAAGTHKVRFIYTTPGANLGIRLSIIGVTLVFISVLGTLIIKRRKD</sequence>
<feature type="transmembrane region" description="Helical" evidence="1">
    <location>
        <begin position="385"/>
        <end position="403"/>
    </location>
</feature>
<accession>A0A9X2FJB5</accession>
<feature type="transmembrane region" description="Helical" evidence="1">
    <location>
        <begin position="356"/>
        <end position="373"/>
    </location>
</feature>
<protein>
    <submittedName>
        <fullName evidence="2">YfhO family protein</fullName>
    </submittedName>
</protein>
<dbReference type="EMBL" id="JAIULA010000009">
    <property type="protein sequence ID" value="MCP0886849.1"/>
    <property type="molecule type" value="Genomic_DNA"/>
</dbReference>
<dbReference type="Pfam" id="PF09586">
    <property type="entry name" value="YfhO"/>
    <property type="match status" value="1"/>
</dbReference>
<dbReference type="PROSITE" id="PS51257">
    <property type="entry name" value="PROKAR_LIPOPROTEIN"/>
    <property type="match status" value="1"/>
</dbReference>
<dbReference type="AlphaFoldDB" id="A0A9X2FJB5"/>
<feature type="transmembrane region" description="Helical" evidence="1">
    <location>
        <begin position="111"/>
        <end position="133"/>
    </location>
</feature>
<feature type="transmembrane region" description="Helical" evidence="1">
    <location>
        <begin position="937"/>
        <end position="959"/>
    </location>
</feature>
<organism evidence="2 3">
    <name type="scientific">Ligilactobacillus ubinensis</name>
    <dbReference type="NCBI Taxonomy" id="2876789"/>
    <lineage>
        <taxon>Bacteria</taxon>
        <taxon>Bacillati</taxon>
        <taxon>Bacillota</taxon>
        <taxon>Bacilli</taxon>
        <taxon>Lactobacillales</taxon>
        <taxon>Lactobacillaceae</taxon>
        <taxon>Ligilactobacillus</taxon>
    </lineage>
</organism>
<dbReference type="Proteomes" id="UP001139006">
    <property type="component" value="Unassembled WGS sequence"/>
</dbReference>
<feature type="transmembrane region" description="Helical" evidence="1">
    <location>
        <begin position="435"/>
        <end position="453"/>
    </location>
</feature>
<keyword evidence="1" id="KW-1133">Transmembrane helix</keyword>
<dbReference type="PANTHER" id="PTHR38454">
    <property type="entry name" value="INTEGRAL MEMBRANE PROTEIN-RELATED"/>
    <property type="match status" value="1"/>
</dbReference>
<keyword evidence="1" id="KW-0812">Transmembrane</keyword>
<name>A0A9X2FJB5_9LACO</name>
<keyword evidence="3" id="KW-1185">Reference proteome</keyword>
<comment type="caution">
    <text evidence="2">The sequence shown here is derived from an EMBL/GenBank/DDBJ whole genome shotgun (WGS) entry which is preliminary data.</text>
</comment>
<keyword evidence="1" id="KW-0472">Membrane</keyword>
<evidence type="ECO:0000256" key="1">
    <source>
        <dbReference type="SAM" id="Phobius"/>
    </source>
</evidence>
<proteinExistence type="predicted"/>
<evidence type="ECO:0000313" key="2">
    <source>
        <dbReference type="EMBL" id="MCP0886849.1"/>
    </source>
</evidence>
<feature type="transmembrane region" description="Helical" evidence="1">
    <location>
        <begin position="235"/>
        <end position="254"/>
    </location>
</feature>
<evidence type="ECO:0000313" key="3">
    <source>
        <dbReference type="Proteomes" id="UP001139006"/>
    </source>
</evidence>
<feature type="transmembrane region" description="Helical" evidence="1">
    <location>
        <begin position="297"/>
        <end position="317"/>
    </location>
</feature>
<reference evidence="2 3" key="1">
    <citation type="journal article" date="2023" name="Int. J. Syst. Evol. Microbiol.">
        <title>Ligilactobacillus ubinensis sp. nov., a novel species isolated from the wild ferment of a durian fruit (Durio zibethinus).</title>
        <authorList>
            <person name="Heng Y.C."/>
            <person name="Menon N."/>
            <person name="Chen B."/>
            <person name="Loo B.Z.L."/>
            <person name="Wong G.W.J."/>
            <person name="Lim A.C.H."/>
            <person name="Silvaraju S."/>
            <person name="Kittelmann S."/>
        </authorList>
    </citation>
    <scope>NUCLEOTIDE SEQUENCE [LARGE SCALE GENOMIC DNA]</scope>
    <source>
        <strain evidence="2 3">WILCCON 0076</strain>
    </source>
</reference>
<dbReference type="InterPro" id="IPR018580">
    <property type="entry name" value="Uncharacterised_YfhO"/>
</dbReference>
<feature type="transmembrane region" description="Helical" evidence="1">
    <location>
        <begin position="154"/>
        <end position="176"/>
    </location>
</feature>